<evidence type="ECO:0000256" key="1">
    <source>
        <dbReference type="SAM" id="MobiDB-lite"/>
    </source>
</evidence>
<accession>M8AE33</accession>
<dbReference type="AlphaFoldDB" id="M8AE33"/>
<reference evidence="2" key="1">
    <citation type="journal article" date="2013" name="Nature">
        <title>Draft genome of the wheat A-genome progenitor Triticum urartu.</title>
        <authorList>
            <person name="Ling H.Q."/>
            <person name="Zhao S."/>
            <person name="Liu D."/>
            <person name="Wang J."/>
            <person name="Sun H."/>
            <person name="Zhang C."/>
            <person name="Fan H."/>
            <person name="Li D."/>
            <person name="Dong L."/>
            <person name="Tao Y."/>
            <person name="Gao C."/>
            <person name="Wu H."/>
            <person name="Li Y."/>
            <person name="Cui Y."/>
            <person name="Guo X."/>
            <person name="Zheng S."/>
            <person name="Wang B."/>
            <person name="Yu K."/>
            <person name="Liang Q."/>
            <person name="Yang W."/>
            <person name="Lou X."/>
            <person name="Chen J."/>
            <person name="Feng M."/>
            <person name="Jian J."/>
            <person name="Zhang X."/>
            <person name="Luo G."/>
            <person name="Jiang Y."/>
            <person name="Liu J."/>
            <person name="Wang Z."/>
            <person name="Sha Y."/>
            <person name="Zhang B."/>
            <person name="Wu H."/>
            <person name="Tang D."/>
            <person name="Shen Q."/>
            <person name="Xue P."/>
            <person name="Zou S."/>
            <person name="Wang X."/>
            <person name="Liu X."/>
            <person name="Wang F."/>
            <person name="Yang Y."/>
            <person name="An X."/>
            <person name="Dong Z."/>
            <person name="Zhang K."/>
            <person name="Zhang X."/>
            <person name="Luo M.C."/>
            <person name="Dvorak J."/>
            <person name="Tong Y."/>
            <person name="Wang J."/>
            <person name="Yang H."/>
            <person name="Li Z."/>
            <person name="Wang D."/>
            <person name="Zhang A."/>
            <person name="Wang J."/>
        </authorList>
    </citation>
    <scope>NUCLEOTIDE SEQUENCE</scope>
</reference>
<feature type="compositionally biased region" description="Basic and acidic residues" evidence="1">
    <location>
        <begin position="148"/>
        <end position="172"/>
    </location>
</feature>
<name>M8AE33_TRIUA</name>
<gene>
    <name evidence="2" type="ORF">TRIUR3_33694</name>
</gene>
<organism evidence="2">
    <name type="scientific">Triticum urartu</name>
    <name type="common">Red wild einkorn</name>
    <name type="synonym">Crithodium urartu</name>
    <dbReference type="NCBI Taxonomy" id="4572"/>
    <lineage>
        <taxon>Eukaryota</taxon>
        <taxon>Viridiplantae</taxon>
        <taxon>Streptophyta</taxon>
        <taxon>Embryophyta</taxon>
        <taxon>Tracheophyta</taxon>
        <taxon>Spermatophyta</taxon>
        <taxon>Magnoliopsida</taxon>
        <taxon>Liliopsida</taxon>
        <taxon>Poales</taxon>
        <taxon>Poaceae</taxon>
        <taxon>BOP clade</taxon>
        <taxon>Pooideae</taxon>
        <taxon>Triticodae</taxon>
        <taxon>Triticeae</taxon>
        <taxon>Triticinae</taxon>
        <taxon>Triticum</taxon>
    </lineage>
</organism>
<sequence>MEQVHGGRSHGDKEKTPGGTRTPGKEEKPSKRFRARRGRDPDNAGRGGGDLRPDPVEESRKVRILFRGRCGGDLRSAGGGQAAGLELQVHGGGVPRRFRPRWGALAESLHGYGGPAPVRDRGEERTREAAGKFWWCPSPATALLSTVREREMRESREEEGKEGDFRKGRRDPAGLGWSPGGSLLRGWYCCCAGRQRMGQGLGKRKNMCCIDTFDAEQPLICWSGFNFVYVHVLLHMDVENILSGISLDKDVDG</sequence>
<dbReference type="EMBL" id="KD127617">
    <property type="protein sequence ID" value="EMS58879.1"/>
    <property type="molecule type" value="Genomic_DNA"/>
</dbReference>
<feature type="compositionally biased region" description="Basic and acidic residues" evidence="1">
    <location>
        <begin position="38"/>
        <end position="59"/>
    </location>
</feature>
<feature type="region of interest" description="Disordered" evidence="1">
    <location>
        <begin position="148"/>
        <end position="173"/>
    </location>
</feature>
<evidence type="ECO:0000313" key="2">
    <source>
        <dbReference type="EMBL" id="EMS58879.1"/>
    </source>
</evidence>
<protein>
    <submittedName>
        <fullName evidence="2">Uncharacterized protein</fullName>
    </submittedName>
</protein>
<proteinExistence type="predicted"/>
<feature type="region of interest" description="Disordered" evidence="1">
    <location>
        <begin position="1"/>
        <end position="59"/>
    </location>
</feature>